<evidence type="ECO:0000313" key="2">
    <source>
        <dbReference type="EMBL" id="MFC6237241.1"/>
    </source>
</evidence>
<dbReference type="PANTHER" id="PTHR38011">
    <property type="entry name" value="DIHYDROFOLATE REDUCTASE FAMILY PROTEIN (AFU_ORTHOLOGUE AFUA_8G06820)"/>
    <property type="match status" value="1"/>
</dbReference>
<dbReference type="InterPro" id="IPR050765">
    <property type="entry name" value="Riboflavin_Biosynth_HTPR"/>
</dbReference>
<evidence type="ECO:0000259" key="1">
    <source>
        <dbReference type="Pfam" id="PF01872"/>
    </source>
</evidence>
<sequence length="184" mass="20101">MGRLLVTAICSVDGYVADTEGSFEFAFPTAEVHQAVNDLERGVGTQLLGRRTYEVMTYWETAPTEGDDPEADFARIWSGVEKVVFSTTLAEVSAPRTRLVRAFDVEAVRALVEAAPHDVEIGGPTLAAEAWRAGLVDEVRLFLVPAIVGGGLAALPDGVRHRLTLLEQRTYDEGFVLLRYAVQH</sequence>
<name>A0ABW1SYB2_9ACTN</name>
<dbReference type="Gene3D" id="3.40.430.10">
    <property type="entry name" value="Dihydrofolate Reductase, subunit A"/>
    <property type="match status" value="1"/>
</dbReference>
<dbReference type="SUPFAM" id="SSF53597">
    <property type="entry name" value="Dihydrofolate reductase-like"/>
    <property type="match status" value="1"/>
</dbReference>
<comment type="caution">
    <text evidence="2">The sequence shown here is derived from an EMBL/GenBank/DDBJ whole genome shotgun (WGS) entry which is preliminary data.</text>
</comment>
<dbReference type="EMBL" id="JBHSTI010000008">
    <property type="protein sequence ID" value="MFC6237241.1"/>
    <property type="molecule type" value="Genomic_DNA"/>
</dbReference>
<dbReference type="RefSeq" id="WP_386764372.1">
    <property type="nucleotide sequence ID" value="NZ_JBHSTI010000008.1"/>
</dbReference>
<organism evidence="2 3">
    <name type="scientific">Longivirga aurantiaca</name>
    <dbReference type="NCBI Taxonomy" id="1837743"/>
    <lineage>
        <taxon>Bacteria</taxon>
        <taxon>Bacillati</taxon>
        <taxon>Actinomycetota</taxon>
        <taxon>Actinomycetes</taxon>
        <taxon>Sporichthyales</taxon>
        <taxon>Sporichthyaceae</taxon>
        <taxon>Longivirga</taxon>
    </lineage>
</organism>
<protein>
    <submittedName>
        <fullName evidence="2">Dihydrofolate reductase family protein</fullName>
    </submittedName>
</protein>
<dbReference type="Proteomes" id="UP001596138">
    <property type="component" value="Unassembled WGS sequence"/>
</dbReference>
<dbReference type="Pfam" id="PF01872">
    <property type="entry name" value="RibD_C"/>
    <property type="match status" value="1"/>
</dbReference>
<evidence type="ECO:0000313" key="3">
    <source>
        <dbReference type="Proteomes" id="UP001596138"/>
    </source>
</evidence>
<dbReference type="PANTHER" id="PTHR38011:SF11">
    <property type="entry name" value="2,5-DIAMINO-6-RIBOSYLAMINO-4(3H)-PYRIMIDINONE 5'-PHOSPHATE REDUCTASE"/>
    <property type="match status" value="1"/>
</dbReference>
<gene>
    <name evidence="2" type="ORF">ACFQGU_05100</name>
</gene>
<reference evidence="3" key="1">
    <citation type="journal article" date="2019" name="Int. J. Syst. Evol. Microbiol.">
        <title>The Global Catalogue of Microorganisms (GCM) 10K type strain sequencing project: providing services to taxonomists for standard genome sequencing and annotation.</title>
        <authorList>
            <consortium name="The Broad Institute Genomics Platform"/>
            <consortium name="The Broad Institute Genome Sequencing Center for Infectious Disease"/>
            <person name="Wu L."/>
            <person name="Ma J."/>
        </authorList>
    </citation>
    <scope>NUCLEOTIDE SEQUENCE [LARGE SCALE GENOMIC DNA]</scope>
    <source>
        <strain evidence="3">CGMCC 4.7317</strain>
    </source>
</reference>
<feature type="domain" description="Bacterial bifunctional deaminase-reductase C-terminal" evidence="1">
    <location>
        <begin position="5"/>
        <end position="177"/>
    </location>
</feature>
<accession>A0ABW1SYB2</accession>
<dbReference type="InterPro" id="IPR024072">
    <property type="entry name" value="DHFR-like_dom_sf"/>
</dbReference>
<keyword evidence="3" id="KW-1185">Reference proteome</keyword>
<proteinExistence type="predicted"/>
<dbReference type="InterPro" id="IPR002734">
    <property type="entry name" value="RibDG_C"/>
</dbReference>